<evidence type="ECO:0000313" key="1">
    <source>
        <dbReference type="EMBL" id="SDF56986.1"/>
    </source>
</evidence>
<name>A0A8G2BIR3_9PROT</name>
<gene>
    <name evidence="1" type="ORF">SAMN05660686_01706</name>
</gene>
<evidence type="ECO:0000313" key="2">
    <source>
        <dbReference type="Proteomes" id="UP000198615"/>
    </source>
</evidence>
<comment type="caution">
    <text evidence="1">The sequence shown here is derived from an EMBL/GenBank/DDBJ whole genome shotgun (WGS) entry which is preliminary data.</text>
</comment>
<keyword evidence="2" id="KW-1185">Reference proteome</keyword>
<sequence length="77" mass="8417">MSDSNHQPDRQHLAAMTPQALGALGLNQVAFIKPVQEEGAEHYVVHAADGMAVRLFPTREMAELAIRQSDLQAVSLH</sequence>
<proteinExistence type="predicted"/>
<dbReference type="AlphaFoldDB" id="A0A8G2BIR3"/>
<evidence type="ECO:0008006" key="3">
    <source>
        <dbReference type="Google" id="ProtNLM"/>
    </source>
</evidence>
<dbReference type="RefSeq" id="WP_028793401.1">
    <property type="nucleotide sequence ID" value="NZ_FNBW01000004.1"/>
</dbReference>
<dbReference type="Proteomes" id="UP000198615">
    <property type="component" value="Unassembled WGS sequence"/>
</dbReference>
<dbReference type="OrthoDB" id="8449790at2"/>
<dbReference type="InterPro" id="IPR009531">
    <property type="entry name" value="DUF1150"/>
</dbReference>
<dbReference type="EMBL" id="FNBW01000004">
    <property type="protein sequence ID" value="SDF56986.1"/>
    <property type="molecule type" value="Genomic_DNA"/>
</dbReference>
<dbReference type="Pfam" id="PF06620">
    <property type="entry name" value="DUF1150"/>
    <property type="match status" value="1"/>
</dbReference>
<organism evidence="1 2">
    <name type="scientific">Thalassobaculum litoreum DSM 18839</name>
    <dbReference type="NCBI Taxonomy" id="1123362"/>
    <lineage>
        <taxon>Bacteria</taxon>
        <taxon>Pseudomonadati</taxon>
        <taxon>Pseudomonadota</taxon>
        <taxon>Alphaproteobacteria</taxon>
        <taxon>Rhodospirillales</taxon>
        <taxon>Thalassobaculaceae</taxon>
        <taxon>Thalassobaculum</taxon>
    </lineage>
</organism>
<reference evidence="1 2" key="1">
    <citation type="submission" date="2016-10" db="EMBL/GenBank/DDBJ databases">
        <authorList>
            <person name="Varghese N."/>
            <person name="Submissions S."/>
        </authorList>
    </citation>
    <scope>NUCLEOTIDE SEQUENCE [LARGE SCALE GENOMIC DNA]</scope>
    <source>
        <strain evidence="1 2">DSM 18839</strain>
    </source>
</reference>
<accession>A0A8G2BIR3</accession>
<protein>
    <recommendedName>
        <fullName evidence="3">DUF1150 family protein</fullName>
    </recommendedName>
</protein>